<feature type="active site" description="Proton donor" evidence="15">
    <location>
        <position position="536"/>
    </location>
</feature>
<feature type="binding site" evidence="16">
    <location>
        <begin position="535"/>
        <end position="536"/>
    </location>
    <ligand>
        <name>FAD</name>
        <dbReference type="ChEBI" id="CHEBI:57692"/>
    </ligand>
</feature>
<dbReference type="AlphaFoldDB" id="A0A5C3LYE2"/>
<dbReference type="GO" id="GO:0005576">
    <property type="term" value="C:extracellular region"/>
    <property type="evidence" value="ECO:0007669"/>
    <property type="project" value="UniProtKB-SubCell"/>
</dbReference>
<comment type="catalytic activity">
    <reaction evidence="11">
        <text>pyranose + acceptor = pyranos-2,3-diulose + reduced acceptor.</text>
        <dbReference type="EC" id="1.1.99.29"/>
    </reaction>
</comment>
<dbReference type="PIRSF" id="PIRSF000137">
    <property type="entry name" value="Alcohol_oxidase"/>
    <property type="match status" value="1"/>
</dbReference>
<protein>
    <recommendedName>
        <fullName evidence="5">pyranose dehydrogenase (acceptor)</fullName>
        <ecNumber evidence="5">1.1.99.29</ecNumber>
    </recommendedName>
</protein>
<dbReference type="Gene3D" id="3.50.50.60">
    <property type="entry name" value="FAD/NAD(P)-binding domain"/>
    <property type="match status" value="1"/>
</dbReference>
<dbReference type="InterPro" id="IPR012132">
    <property type="entry name" value="GMC_OxRdtase"/>
</dbReference>
<keyword evidence="7 17" id="KW-0285">Flavoprotein</keyword>
<dbReference type="InterPro" id="IPR036188">
    <property type="entry name" value="FAD/NAD-bd_sf"/>
</dbReference>
<evidence type="ECO:0000256" key="9">
    <source>
        <dbReference type="ARBA" id="ARBA00024699"/>
    </source>
</evidence>
<keyword evidence="8 16" id="KW-0274">FAD</keyword>
<feature type="binding site" evidence="16">
    <location>
        <position position="268"/>
    </location>
    <ligand>
        <name>FAD</name>
        <dbReference type="ChEBI" id="CHEBI:57692"/>
    </ligand>
</feature>
<proteinExistence type="inferred from homology"/>
<evidence type="ECO:0000256" key="11">
    <source>
        <dbReference type="ARBA" id="ARBA00034010"/>
    </source>
</evidence>
<dbReference type="PANTHER" id="PTHR11552">
    <property type="entry name" value="GLUCOSE-METHANOL-CHOLINE GMC OXIDOREDUCTASE"/>
    <property type="match status" value="1"/>
</dbReference>
<keyword evidence="18" id="KW-0732">Signal</keyword>
<evidence type="ECO:0000256" key="3">
    <source>
        <dbReference type="ARBA" id="ARBA00010790"/>
    </source>
</evidence>
<accession>A0A5C3LYE2</accession>
<dbReference type="STRING" id="68775.A0A5C3LYE2"/>
<dbReference type="EMBL" id="ML213606">
    <property type="protein sequence ID" value="TFK37862.1"/>
    <property type="molecule type" value="Genomic_DNA"/>
</dbReference>
<dbReference type="SUPFAM" id="SSF51905">
    <property type="entry name" value="FAD/NAD(P)-binding domain"/>
    <property type="match status" value="1"/>
</dbReference>
<sequence>MMFFKFPQPGLLQYSFLLLLNACLIQALVYTNPNLIKPEYDFVIVGAGAAGNVMANRLTESGKFNVLLIEAGPSNQGLLPSIVPFLAPSIQAIPYAIWNYTTIPQPALDNRTLAYVRGKLLGGSSSINFLTFTRGSDDDFDRWARLTEEPEWSWKNLRQYYLKSEKLVPPADAHDTTHQCNPSFHGNGPIEVSVPTFATDIDGRVISASKELGEEFKFNLDVQSGDMVGISVAQSTIGSTSKRSSSATGYLNSIFQRKNLDILIQTQVTKLLPSNSNSKIPSFQTVQFAQNSTGKIYHTHAKKEVILSAGAINTPQILMLSGIGDRAALTKKGIKPLVDLPDVGQHLQDHPLLLNYFRVNTKNTFDTILRDPHATVNALNQWNTTGEGQFADSLTNSIGFIRLDNSFWNGKVDPSAGPKSGHFEMIFIDGFAALETPAPNTGNFITVNTAVLNPLSRGSVTLASVDPFVFPVIDPGFFTAPLDVSTMVEAVKAVRKFFTASIWNGYVTSRFGTMGDASTDAEIASAARQSVVTIWHPASTAMMSPEHAKWGVVTPKLLVKGTSGLRIVDTSIFPIIPAAHTVGPVYIVAERAADFVKEKWC</sequence>
<dbReference type="EC" id="1.1.99.29" evidence="5"/>
<evidence type="ECO:0000313" key="21">
    <source>
        <dbReference type="EMBL" id="TFK37862.1"/>
    </source>
</evidence>
<name>A0A5C3LYE2_9AGAR</name>
<evidence type="ECO:0000256" key="8">
    <source>
        <dbReference type="ARBA" id="ARBA00022827"/>
    </source>
</evidence>
<comment type="catalytic activity">
    <reaction evidence="12">
        <text>pyranose + acceptor = pyranos-3-ulose + reduced acceptor.</text>
        <dbReference type="EC" id="1.1.99.29"/>
    </reaction>
</comment>
<evidence type="ECO:0000259" key="20">
    <source>
        <dbReference type="PROSITE" id="PS00624"/>
    </source>
</evidence>
<dbReference type="GO" id="GO:0050660">
    <property type="term" value="F:flavin adenine dinucleotide binding"/>
    <property type="evidence" value="ECO:0007669"/>
    <property type="project" value="InterPro"/>
</dbReference>
<evidence type="ECO:0000256" key="7">
    <source>
        <dbReference type="ARBA" id="ARBA00022630"/>
    </source>
</evidence>
<dbReference type="GO" id="GO:0033718">
    <property type="term" value="F:pyranose dehydrogenase (acceptor) activity"/>
    <property type="evidence" value="ECO:0007669"/>
    <property type="project" value="UniProtKB-EC"/>
</dbReference>
<dbReference type="Gene3D" id="3.30.560.10">
    <property type="entry name" value="Glucose Oxidase, domain 3"/>
    <property type="match status" value="1"/>
</dbReference>
<dbReference type="PROSITE" id="PS00624">
    <property type="entry name" value="GMC_OXRED_2"/>
    <property type="match status" value="1"/>
</dbReference>
<comment type="similarity">
    <text evidence="3 17">Belongs to the GMC oxidoreductase family.</text>
</comment>
<dbReference type="Pfam" id="PF05199">
    <property type="entry name" value="GMC_oxred_C"/>
    <property type="match status" value="1"/>
</dbReference>
<evidence type="ECO:0000256" key="16">
    <source>
        <dbReference type="PIRSR" id="PIRSR000137-2"/>
    </source>
</evidence>
<evidence type="ECO:0000256" key="12">
    <source>
        <dbReference type="ARBA" id="ARBA00034029"/>
    </source>
</evidence>
<comment type="subcellular location">
    <subcellularLocation>
        <location evidence="2">Secreted</location>
    </subcellularLocation>
</comment>
<comment type="catalytic activity">
    <reaction evidence="14">
        <text>a pyranoside + acceptor = a pyranosid-3,4-diulose + reduced acceptor.</text>
        <dbReference type="EC" id="1.1.99.29"/>
    </reaction>
</comment>
<comment type="subunit">
    <text evidence="4">Monomer.</text>
</comment>
<evidence type="ECO:0000256" key="17">
    <source>
        <dbReference type="RuleBase" id="RU003968"/>
    </source>
</evidence>
<evidence type="ECO:0000256" key="15">
    <source>
        <dbReference type="PIRSR" id="PIRSR000137-1"/>
    </source>
</evidence>
<comment type="function">
    <text evidence="9">Catalyzes the single-oxidation or sequential double oxidation reaction of carbohydrates primarily at carbon-2 and/or carbon-3 with the concomitant reduction of the flavin. The enzyme exhibits a broad sugar substrate specificity, oxidizing different aldopyranoses to the corresponding C-1, C-2, C-3 or C-1,2, C-2,3 and C-3,4 (di)dehydro sugars with substrate-specific regioselectivity. Accepts only a narrow range of electron acceptors such as substituted benzoquinones and complexed metal ions and reacts extremely slowly with O(2) as acceptor. May play a role in the natural recycling of plant matter by oxidizing all major monosaccharides in lignocellulose and by reducing quinone compounds or reactive radical species generated during lignin depolymerization.</text>
</comment>
<reference evidence="21 22" key="1">
    <citation type="journal article" date="2019" name="Nat. Ecol. Evol.">
        <title>Megaphylogeny resolves global patterns of mushroom evolution.</title>
        <authorList>
            <person name="Varga T."/>
            <person name="Krizsan K."/>
            <person name="Foldi C."/>
            <person name="Dima B."/>
            <person name="Sanchez-Garcia M."/>
            <person name="Sanchez-Ramirez S."/>
            <person name="Szollosi G.J."/>
            <person name="Szarkandi J.G."/>
            <person name="Papp V."/>
            <person name="Albert L."/>
            <person name="Andreopoulos W."/>
            <person name="Angelini C."/>
            <person name="Antonin V."/>
            <person name="Barry K.W."/>
            <person name="Bougher N.L."/>
            <person name="Buchanan P."/>
            <person name="Buyck B."/>
            <person name="Bense V."/>
            <person name="Catcheside P."/>
            <person name="Chovatia M."/>
            <person name="Cooper J."/>
            <person name="Damon W."/>
            <person name="Desjardin D."/>
            <person name="Finy P."/>
            <person name="Geml J."/>
            <person name="Haridas S."/>
            <person name="Hughes K."/>
            <person name="Justo A."/>
            <person name="Karasinski D."/>
            <person name="Kautmanova I."/>
            <person name="Kiss B."/>
            <person name="Kocsube S."/>
            <person name="Kotiranta H."/>
            <person name="LaButti K.M."/>
            <person name="Lechner B.E."/>
            <person name="Liimatainen K."/>
            <person name="Lipzen A."/>
            <person name="Lukacs Z."/>
            <person name="Mihaltcheva S."/>
            <person name="Morgado L.N."/>
            <person name="Niskanen T."/>
            <person name="Noordeloos M.E."/>
            <person name="Ohm R.A."/>
            <person name="Ortiz-Santana B."/>
            <person name="Ovrebo C."/>
            <person name="Racz N."/>
            <person name="Riley R."/>
            <person name="Savchenko A."/>
            <person name="Shiryaev A."/>
            <person name="Soop K."/>
            <person name="Spirin V."/>
            <person name="Szebenyi C."/>
            <person name="Tomsovsky M."/>
            <person name="Tulloss R.E."/>
            <person name="Uehling J."/>
            <person name="Grigoriev I.V."/>
            <person name="Vagvolgyi C."/>
            <person name="Papp T."/>
            <person name="Martin F.M."/>
            <person name="Miettinen O."/>
            <person name="Hibbett D.S."/>
            <person name="Nagy L.G."/>
        </authorList>
    </citation>
    <scope>NUCLEOTIDE SEQUENCE [LARGE SCALE GENOMIC DNA]</scope>
    <source>
        <strain evidence="21 22">CBS 166.37</strain>
    </source>
</reference>
<dbReference type="InterPro" id="IPR007867">
    <property type="entry name" value="GMC_OxRtase_C"/>
</dbReference>
<comment type="catalytic activity">
    <reaction evidence="13">
        <text>a pyranoside + acceptor = a pyranosid-3-ulose + reduced acceptor.</text>
        <dbReference type="EC" id="1.1.99.29"/>
    </reaction>
</comment>
<dbReference type="InterPro" id="IPR000172">
    <property type="entry name" value="GMC_OxRdtase_N"/>
</dbReference>
<evidence type="ECO:0000256" key="2">
    <source>
        <dbReference type="ARBA" id="ARBA00004613"/>
    </source>
</evidence>
<feature type="domain" description="Glucose-methanol-choline oxidoreductase N-terminal" evidence="19">
    <location>
        <begin position="118"/>
        <end position="141"/>
    </location>
</feature>
<dbReference type="Pfam" id="PF00732">
    <property type="entry name" value="GMC_oxred_N"/>
    <property type="match status" value="1"/>
</dbReference>
<feature type="chain" id="PRO_5023124704" description="pyranose dehydrogenase (acceptor)" evidence="18">
    <location>
        <begin position="28"/>
        <end position="601"/>
    </location>
</feature>
<evidence type="ECO:0000256" key="1">
    <source>
        <dbReference type="ARBA" id="ARBA00001974"/>
    </source>
</evidence>
<dbReference type="OrthoDB" id="269227at2759"/>
<dbReference type="SUPFAM" id="SSF54373">
    <property type="entry name" value="FAD-linked reductases, C-terminal domain"/>
    <property type="match status" value="1"/>
</dbReference>
<comment type="catalytic activity">
    <reaction evidence="10">
        <text>pyranose + acceptor = pyranos-2-ulose + reduced acceptor.</text>
        <dbReference type="EC" id="1.1.99.29"/>
    </reaction>
</comment>
<evidence type="ECO:0000256" key="13">
    <source>
        <dbReference type="ARBA" id="ARBA00034050"/>
    </source>
</evidence>
<dbReference type="PANTHER" id="PTHR11552:SF147">
    <property type="entry name" value="CHOLINE DEHYDROGENASE, MITOCHONDRIAL"/>
    <property type="match status" value="1"/>
</dbReference>
<evidence type="ECO:0000256" key="5">
    <source>
        <dbReference type="ARBA" id="ARBA00013177"/>
    </source>
</evidence>
<evidence type="ECO:0000256" key="14">
    <source>
        <dbReference type="ARBA" id="ARBA00034059"/>
    </source>
</evidence>
<feature type="active site" description="Proton acceptor" evidence="15">
    <location>
        <position position="580"/>
    </location>
</feature>
<evidence type="ECO:0000259" key="19">
    <source>
        <dbReference type="PROSITE" id="PS00623"/>
    </source>
</evidence>
<dbReference type="Proteomes" id="UP000308652">
    <property type="component" value="Unassembled WGS sequence"/>
</dbReference>
<comment type="cofactor">
    <cofactor evidence="1 16">
        <name>FAD</name>
        <dbReference type="ChEBI" id="CHEBI:57692"/>
    </cofactor>
</comment>
<evidence type="ECO:0000256" key="18">
    <source>
        <dbReference type="SAM" id="SignalP"/>
    </source>
</evidence>
<keyword evidence="22" id="KW-1185">Reference proteome</keyword>
<feature type="signal peptide" evidence="18">
    <location>
        <begin position="1"/>
        <end position="27"/>
    </location>
</feature>
<feature type="domain" description="Glucose-methanol-choline oxidoreductase N-terminal" evidence="20">
    <location>
        <begin position="310"/>
        <end position="324"/>
    </location>
</feature>
<evidence type="ECO:0000256" key="6">
    <source>
        <dbReference type="ARBA" id="ARBA00022525"/>
    </source>
</evidence>
<keyword evidence="6" id="KW-0964">Secreted</keyword>
<evidence type="ECO:0000256" key="4">
    <source>
        <dbReference type="ARBA" id="ARBA00011245"/>
    </source>
</evidence>
<organism evidence="21 22">
    <name type="scientific">Crucibulum laeve</name>
    <dbReference type="NCBI Taxonomy" id="68775"/>
    <lineage>
        <taxon>Eukaryota</taxon>
        <taxon>Fungi</taxon>
        <taxon>Dikarya</taxon>
        <taxon>Basidiomycota</taxon>
        <taxon>Agaricomycotina</taxon>
        <taxon>Agaricomycetes</taxon>
        <taxon>Agaricomycetidae</taxon>
        <taxon>Agaricales</taxon>
        <taxon>Agaricineae</taxon>
        <taxon>Nidulariaceae</taxon>
        <taxon>Crucibulum</taxon>
    </lineage>
</organism>
<evidence type="ECO:0000256" key="10">
    <source>
        <dbReference type="ARBA" id="ARBA00033986"/>
    </source>
</evidence>
<dbReference type="PROSITE" id="PS00623">
    <property type="entry name" value="GMC_OXRED_1"/>
    <property type="match status" value="1"/>
</dbReference>
<gene>
    <name evidence="21" type="ORF">BDQ12DRAFT_631965</name>
</gene>
<evidence type="ECO:0000313" key="22">
    <source>
        <dbReference type="Proteomes" id="UP000308652"/>
    </source>
</evidence>